<name>G5JCC5_CROWT</name>
<evidence type="ECO:0000313" key="2">
    <source>
        <dbReference type="Proteomes" id="UP000003477"/>
    </source>
</evidence>
<gene>
    <name evidence="1" type="ORF">CWATWH0003_5085</name>
</gene>
<proteinExistence type="predicted"/>
<evidence type="ECO:0000313" key="1">
    <source>
        <dbReference type="EMBL" id="EHJ10161.1"/>
    </source>
</evidence>
<dbReference type="InterPro" id="IPR011049">
    <property type="entry name" value="Serralysin-like_metalloprot_C"/>
</dbReference>
<sequence length="1153" mass="123221">MSNSFLMIPDSVSDRIVLFDPLDGSLIDDNFIDGSVDTGLGIFQTPINAIQVNREIWVSDQVADAIFRFDLSGNYLGIVNDSDNDGTPEGLDNIRGIEFVNGLIYVSNSGTENGAPGDGSVVVVFDTDGNNLGFFDTGDPFDIRAYNGTLLISDIDEDNIDRYTIDGVDSVFDENFVDSNGETGINFPQQITVRESNANLLVAGFTNIPDFNNGGLYEYDAQGNQVNLFNADEGFADRLRAGYELGNGNIIWSGGDGVIVTDPATGQDEDIYTVNTLDFRPSARYIEPLIVPMEGTLDLTGAIFLGDQGLDKIFLTQDLNGDGDANDPLEVSVYFDETNASGLTEPTGNVFTIFQSDSGAVFYGDGDTDRVYRLFDGNLDADALDQGEAIVWFTDSESTPLPTPNGIAEGTDGAIYIVNAGTGSSPADVVYRTIDLNGDNDALDEGESSVWLDLTILNPSSSAFDIEFIGDVAYISDLVGGDDDVIYRAEDLDGNGTVEANEANIFIQDGNEFGVSVDFGIAVDEESVYTWESLDNEGPQSVHRLEDQDGSGDINAANEVFEVWNTDSLPSGFNSFNGFSIALGPDKELVVTSNGGDSENNLFRLVDENGDGDYFDDGETIVSLAQSVTGTTPERARAVEYAQGREPEVSFNLDPDVVIETDGTVITWNFTLDKEPPPEGTVVVLSADEKSSINRIDLLSATLDGIDLPRDISPDLDFDALALNITQQVASFSAPILNTPEDTDLNGDGVIEDFGDTAEQVTWAISSIAPEDVPDGFGTPGVISKSSLESILIADNAEQLQPPPFVPEFGSISGDTIEVEGTKKLVFAGAQNDLVDSSVSEGENRIYLQSGEDIAILGQGDRILGGVGDDQFFVTSGGDNTITGGEGSDQFWIATGDFIVNVFEIEARDAYYTFRDQVSDNSDARLLSDKATAIGFPESFQSVTFLNFEELPVEQIQSSLISAELRLEYDPELAGTLITATEDRPVSVSTYALSEGAEFNPVNGNLDDIEYGVDGSEAFSTTSVFNQDISGWDVTALVADELTNPDDDLSVVLSGVFGNTNIDDRNSYAAFYPVGATNGLAPTLVVETDGINTVTDFTSGEDVIGIAGFGIDFDGVELSQVGDDALIGINGSDFALLLNTNINDLSASDFAFG</sequence>
<organism evidence="1 2">
    <name type="scientific">Crocosphaera watsonii WH 0003</name>
    <dbReference type="NCBI Taxonomy" id="423471"/>
    <lineage>
        <taxon>Bacteria</taxon>
        <taxon>Bacillati</taxon>
        <taxon>Cyanobacteriota</taxon>
        <taxon>Cyanophyceae</taxon>
        <taxon>Oscillatoriophycideae</taxon>
        <taxon>Chroococcales</taxon>
        <taxon>Aphanothecaceae</taxon>
        <taxon>Crocosphaera</taxon>
    </lineage>
</organism>
<dbReference type="EMBL" id="AESD01000764">
    <property type="protein sequence ID" value="EHJ10161.1"/>
    <property type="molecule type" value="Genomic_DNA"/>
</dbReference>
<reference evidence="1 2" key="1">
    <citation type="journal article" date="2011" name="Front. Microbiol.">
        <title>Two Strains of Crocosphaera watsonii with Highly Conserved Genomes are Distinguished by Strain-Specific Features.</title>
        <authorList>
            <person name="Bench S.R."/>
            <person name="Ilikchyan I.N."/>
            <person name="Tripp H.J."/>
            <person name="Zehr J.P."/>
        </authorList>
    </citation>
    <scope>NUCLEOTIDE SEQUENCE [LARGE SCALE GENOMIC DNA]</scope>
    <source>
        <strain evidence="1 2">WH 0003</strain>
    </source>
</reference>
<dbReference type="Proteomes" id="UP000003477">
    <property type="component" value="Unassembled WGS sequence"/>
</dbReference>
<dbReference type="SUPFAM" id="SSF51120">
    <property type="entry name" value="beta-Roll"/>
    <property type="match status" value="2"/>
</dbReference>
<dbReference type="RefSeq" id="WP_007312867.1">
    <property type="nucleotide sequence ID" value="NZ_AESD01000764.1"/>
</dbReference>
<comment type="caution">
    <text evidence="1">The sequence shown here is derived from an EMBL/GenBank/DDBJ whole genome shotgun (WGS) entry which is preliminary data.</text>
</comment>
<dbReference type="GeneID" id="88768427"/>
<evidence type="ECO:0008006" key="3">
    <source>
        <dbReference type="Google" id="ProtNLM"/>
    </source>
</evidence>
<protein>
    <recommendedName>
        <fullName evidence="3">Hemolysin-type calcium-binding region</fullName>
    </recommendedName>
</protein>
<dbReference type="AlphaFoldDB" id="G5JCC5"/>
<dbReference type="SUPFAM" id="SSF63825">
    <property type="entry name" value="YWTD domain"/>
    <property type="match status" value="1"/>
</dbReference>
<dbReference type="PATRIC" id="fig|423471.3.peg.4760"/>
<accession>G5JCC5</accession>